<dbReference type="Pfam" id="PF02515">
    <property type="entry name" value="CoA_transf_3"/>
    <property type="match status" value="1"/>
</dbReference>
<dbReference type="Gene3D" id="3.30.1540.10">
    <property type="entry name" value="formyl-coa transferase, domain 3"/>
    <property type="match status" value="1"/>
</dbReference>
<dbReference type="InterPro" id="IPR023606">
    <property type="entry name" value="CoA-Trfase_III_dom_1_sf"/>
</dbReference>
<gene>
    <name evidence="2" type="ORF">GNZ13_50490</name>
</gene>
<dbReference type="InterPro" id="IPR003673">
    <property type="entry name" value="CoA-Trfase_fam_III"/>
</dbReference>
<dbReference type="PANTHER" id="PTHR48207:SF3">
    <property type="entry name" value="SUCCINATE--HYDROXYMETHYLGLUTARATE COA-TRANSFERASE"/>
    <property type="match status" value="1"/>
</dbReference>
<keyword evidence="3" id="KW-1185">Reference proteome</keyword>
<evidence type="ECO:0000256" key="1">
    <source>
        <dbReference type="ARBA" id="ARBA00022679"/>
    </source>
</evidence>
<keyword evidence="1 2" id="KW-0808">Transferase</keyword>
<dbReference type="InterPro" id="IPR044855">
    <property type="entry name" value="CoA-Trfase_III_dom3_sf"/>
</dbReference>
<dbReference type="SUPFAM" id="SSF89796">
    <property type="entry name" value="CoA-transferase family III (CaiB/BaiF)"/>
    <property type="match status" value="1"/>
</dbReference>
<proteinExistence type="predicted"/>
<dbReference type="PANTHER" id="PTHR48207">
    <property type="entry name" value="SUCCINATE--HYDROXYMETHYLGLUTARATE COA-TRANSFERASE"/>
    <property type="match status" value="1"/>
</dbReference>
<dbReference type="EMBL" id="WOEZ01000330">
    <property type="protein sequence ID" value="NPT62514.1"/>
    <property type="molecule type" value="Genomic_DNA"/>
</dbReference>
<dbReference type="AlphaFoldDB" id="A0A972P1N7"/>
<accession>A0A972P1N7</accession>
<dbReference type="GO" id="GO:0008410">
    <property type="term" value="F:CoA-transferase activity"/>
    <property type="evidence" value="ECO:0007669"/>
    <property type="project" value="TreeGrafter"/>
</dbReference>
<organism evidence="2 3">
    <name type="scientific">Paraburkholderia elongata</name>
    <dbReference type="NCBI Taxonomy" id="2675747"/>
    <lineage>
        <taxon>Bacteria</taxon>
        <taxon>Pseudomonadati</taxon>
        <taxon>Pseudomonadota</taxon>
        <taxon>Betaproteobacteria</taxon>
        <taxon>Burkholderiales</taxon>
        <taxon>Burkholderiaceae</taxon>
        <taxon>Paraburkholderia</taxon>
    </lineage>
</organism>
<dbReference type="RefSeq" id="WP_172178978.1">
    <property type="nucleotide sequence ID" value="NZ_WOEZ01000330.1"/>
</dbReference>
<evidence type="ECO:0000313" key="3">
    <source>
        <dbReference type="Proteomes" id="UP000655523"/>
    </source>
</evidence>
<comment type="caution">
    <text evidence="2">The sequence shown here is derived from an EMBL/GenBank/DDBJ whole genome shotgun (WGS) entry which is preliminary data.</text>
</comment>
<evidence type="ECO:0000313" key="2">
    <source>
        <dbReference type="EMBL" id="NPT62514.1"/>
    </source>
</evidence>
<dbReference type="Gene3D" id="3.40.50.10540">
    <property type="entry name" value="Crotonobetainyl-coa:carnitine coa-transferase, domain 1"/>
    <property type="match status" value="1"/>
</dbReference>
<name>A0A972P1N7_9BURK</name>
<dbReference type="Proteomes" id="UP000655523">
    <property type="component" value="Unassembled WGS sequence"/>
</dbReference>
<reference evidence="2 3" key="1">
    <citation type="submission" date="2019-11" db="EMBL/GenBank/DDBJ databases">
        <title>Metabolism of dissolved organic matter in forest soils.</title>
        <authorList>
            <person name="Cyle K.T."/>
            <person name="Wilhelm R.C."/>
            <person name="Martinez C.E."/>
        </authorList>
    </citation>
    <scope>NUCLEOTIDE SEQUENCE [LARGE SCALE GENOMIC DNA]</scope>
    <source>
        <strain evidence="2 3">5N</strain>
    </source>
</reference>
<sequence length="413" mass="44177">MNCESGTIEKGKSCTATGALGGIKVVDLARVLAGPFSTQMLADHGADVIKVEPPQGDETRDLGPPFIGDSAAYFHGLNRNKRAISIDLAQPAGRSVLFRLLEDADVVVENFLPGTMAKWRLDYDDVLKARFPRLIYCRISGYGQSGPLASLPGYDAVVQAFCGLMSINGHETTGRTRIGIPIVDIATGLSAVIGILLALAERERSGEGQFVDTSLFDTAVGLLHPHPSNWFASGKVPGLTGNAHPNISPYDTFSAGNGDVFFGVVNDGQFRRFCDAIGRDDLLEDPRFGTNSLRVQNRLALRAEIEPAIRDIDAAVLCQRLTDAGVSASRINSVADVLGHPHTLAREMVVELAGYRGTGVPIKLSRTPGSVRRRPPAFAEDTDAVLAQAGYGQQEIAELVSTGAVSRNRRKKA</sequence>
<protein>
    <submittedName>
        <fullName evidence="2">CoA transferase</fullName>
    </submittedName>
</protein>
<dbReference type="InterPro" id="IPR050483">
    <property type="entry name" value="CoA-transferase_III_domain"/>
</dbReference>